<feature type="region of interest" description="Disordered" evidence="1">
    <location>
        <begin position="1"/>
        <end position="24"/>
    </location>
</feature>
<reference evidence="2" key="2">
    <citation type="submission" date="2012-06" db="EMBL/GenBank/DDBJ databases">
        <authorList>
            <person name="Yu Y."/>
            <person name="Currie J."/>
            <person name="Lomeli R."/>
            <person name="Angelova A."/>
            <person name="Collura K."/>
            <person name="Wissotski M."/>
            <person name="Campos D."/>
            <person name="Kudrna D."/>
            <person name="Golser W."/>
            <person name="Ashely E."/>
            <person name="Descour A."/>
            <person name="Fernandes J."/>
            <person name="Soderlund C."/>
            <person name="Walbot V."/>
        </authorList>
    </citation>
    <scope>NUCLEOTIDE SEQUENCE</scope>
    <source>
        <strain evidence="2">B73</strain>
    </source>
</reference>
<evidence type="ECO:0000313" key="2">
    <source>
        <dbReference type="EMBL" id="ACR36887.1"/>
    </source>
</evidence>
<organism evidence="2">
    <name type="scientific">Zea mays</name>
    <name type="common">Maize</name>
    <dbReference type="NCBI Taxonomy" id="4577"/>
    <lineage>
        <taxon>Eukaryota</taxon>
        <taxon>Viridiplantae</taxon>
        <taxon>Streptophyta</taxon>
        <taxon>Embryophyta</taxon>
        <taxon>Tracheophyta</taxon>
        <taxon>Spermatophyta</taxon>
        <taxon>Magnoliopsida</taxon>
        <taxon>Liliopsida</taxon>
        <taxon>Poales</taxon>
        <taxon>Poaceae</taxon>
        <taxon>PACMAD clade</taxon>
        <taxon>Panicoideae</taxon>
        <taxon>Andropogonodae</taxon>
        <taxon>Andropogoneae</taxon>
        <taxon>Tripsacinae</taxon>
        <taxon>Zea</taxon>
    </lineage>
</organism>
<sequence length="59" mass="6905">MGACRGASTPRAGRRSPRERLWRARPALSATRCRRTCPWRRRGARSRGSRTRRPCRRRA</sequence>
<name>C4J6T7_MAIZE</name>
<dbReference type="AlphaFoldDB" id="C4J6T7"/>
<evidence type="ECO:0000256" key="1">
    <source>
        <dbReference type="SAM" id="MobiDB-lite"/>
    </source>
</evidence>
<dbReference type="EMBL" id="BT086534">
    <property type="protein sequence ID" value="ACR36887.1"/>
    <property type="molecule type" value="mRNA"/>
</dbReference>
<reference evidence="2" key="1">
    <citation type="journal article" date="2009" name="PLoS Genet.">
        <title>Sequencing, mapping, and analysis of 27,455 maize full-length cDNAs.</title>
        <authorList>
            <person name="Soderlund C."/>
            <person name="Descour A."/>
            <person name="Kudrna D."/>
            <person name="Bomhoff M."/>
            <person name="Boyd L."/>
            <person name="Currie J."/>
            <person name="Angelova A."/>
            <person name="Collura K."/>
            <person name="Wissotski M."/>
            <person name="Ashley E."/>
            <person name="Morrow D."/>
            <person name="Fernandes J."/>
            <person name="Walbot V."/>
            <person name="Yu Y."/>
        </authorList>
    </citation>
    <scope>NUCLEOTIDE SEQUENCE</scope>
    <source>
        <strain evidence="2">B73</strain>
    </source>
</reference>
<proteinExistence type="evidence at transcript level"/>
<protein>
    <submittedName>
        <fullName evidence="2">Uncharacterized protein</fullName>
    </submittedName>
</protein>
<accession>C4J6T7</accession>
<feature type="region of interest" description="Disordered" evidence="1">
    <location>
        <begin position="39"/>
        <end position="59"/>
    </location>
</feature>